<evidence type="ECO:0000256" key="1">
    <source>
        <dbReference type="ARBA" id="ARBA00004123"/>
    </source>
</evidence>
<comment type="caution">
    <text evidence="4">The sequence shown here is derived from an EMBL/GenBank/DDBJ whole genome shotgun (WGS) entry which is preliminary data.</text>
</comment>
<protein>
    <submittedName>
        <fullName evidence="4">Lysine-specific demethylase rbr-2</fullName>
    </submittedName>
</protein>
<reference evidence="4 5" key="1">
    <citation type="submission" date="2014-11" db="EMBL/GenBank/DDBJ databases">
        <title>Genetic blueprint of the zoonotic pathogen Toxocara canis.</title>
        <authorList>
            <person name="Zhu X.-Q."/>
            <person name="Korhonen P.K."/>
            <person name="Cai H."/>
            <person name="Young N.D."/>
            <person name="Nejsum P."/>
            <person name="von Samson-Himmelstjerna G."/>
            <person name="Boag P.R."/>
            <person name="Tan P."/>
            <person name="Li Q."/>
            <person name="Min J."/>
            <person name="Yang Y."/>
            <person name="Wang X."/>
            <person name="Fang X."/>
            <person name="Hall R.S."/>
            <person name="Hofmann A."/>
            <person name="Sternberg P.W."/>
            <person name="Jex A.R."/>
            <person name="Gasser R.B."/>
        </authorList>
    </citation>
    <scope>NUCLEOTIDE SEQUENCE [LARGE SCALE GENOMIC DNA]</scope>
    <source>
        <strain evidence="4">PN_DK_2014</strain>
    </source>
</reference>
<dbReference type="PANTHER" id="PTHR15464">
    <property type="entry name" value="TRANSCRIPTION FACTOR 19"/>
    <property type="match status" value="1"/>
</dbReference>
<evidence type="ECO:0000256" key="3">
    <source>
        <dbReference type="SAM" id="MobiDB-lite"/>
    </source>
</evidence>
<feature type="region of interest" description="Disordered" evidence="3">
    <location>
        <begin position="93"/>
        <end position="115"/>
    </location>
</feature>
<gene>
    <name evidence="4" type="primary">rbr-2</name>
    <name evidence="4" type="ORF">Tcan_16787</name>
</gene>
<dbReference type="OrthoDB" id="1678912at2759"/>
<dbReference type="InterPro" id="IPR042803">
    <property type="entry name" value="TCF19"/>
</dbReference>
<evidence type="ECO:0000313" key="4">
    <source>
        <dbReference type="EMBL" id="KHN86027.1"/>
    </source>
</evidence>
<dbReference type="Proteomes" id="UP000031036">
    <property type="component" value="Unassembled WGS sequence"/>
</dbReference>
<evidence type="ECO:0000313" key="5">
    <source>
        <dbReference type="Proteomes" id="UP000031036"/>
    </source>
</evidence>
<keyword evidence="4" id="KW-0489">Methyltransferase</keyword>
<dbReference type="PANTHER" id="PTHR15464:SF1">
    <property type="entry name" value="TRANSCRIPTION FACTOR 19"/>
    <property type="match status" value="1"/>
</dbReference>
<accession>A0A0B2VXF6</accession>
<dbReference type="SUPFAM" id="SSF57903">
    <property type="entry name" value="FYVE/PHD zinc finger"/>
    <property type="match status" value="1"/>
</dbReference>
<feature type="compositionally biased region" description="Polar residues" evidence="3">
    <location>
        <begin position="178"/>
        <end position="195"/>
    </location>
</feature>
<keyword evidence="4" id="KW-0808">Transferase</keyword>
<sequence length="195" mass="21922">MQVRNHEIEGAHMNCNLVDATVSRVFRLDERVISVLCTEVMDVDSWSRIACALCLVRNVTDSERAIYEKIRSRPVAADPPLVLFPAGVSVKKAKRPSSASSNSSQRHRKRGRNIYHNDKEQCSAERCLKPYSEHVRWIQCESGCSRWYHYVCVGQSVSQAEHITSYCCYKCSAKAPSHPSTNIQSTSKTSPNTAS</sequence>
<comment type="subcellular location">
    <subcellularLocation>
        <location evidence="1">Nucleus</location>
    </subcellularLocation>
</comment>
<proteinExistence type="predicted"/>
<dbReference type="GO" id="GO:0008168">
    <property type="term" value="F:methyltransferase activity"/>
    <property type="evidence" value="ECO:0007669"/>
    <property type="project" value="UniProtKB-KW"/>
</dbReference>
<dbReference type="InterPro" id="IPR011011">
    <property type="entry name" value="Znf_FYVE_PHD"/>
</dbReference>
<keyword evidence="2" id="KW-0539">Nucleus</keyword>
<dbReference type="EMBL" id="JPKZ01000678">
    <property type="protein sequence ID" value="KHN86027.1"/>
    <property type="molecule type" value="Genomic_DNA"/>
</dbReference>
<dbReference type="AlphaFoldDB" id="A0A0B2VXF6"/>
<dbReference type="InterPro" id="IPR013083">
    <property type="entry name" value="Znf_RING/FYVE/PHD"/>
</dbReference>
<organism evidence="4 5">
    <name type="scientific">Toxocara canis</name>
    <name type="common">Canine roundworm</name>
    <dbReference type="NCBI Taxonomy" id="6265"/>
    <lineage>
        <taxon>Eukaryota</taxon>
        <taxon>Metazoa</taxon>
        <taxon>Ecdysozoa</taxon>
        <taxon>Nematoda</taxon>
        <taxon>Chromadorea</taxon>
        <taxon>Rhabditida</taxon>
        <taxon>Spirurina</taxon>
        <taxon>Ascaridomorpha</taxon>
        <taxon>Ascaridoidea</taxon>
        <taxon>Toxocaridae</taxon>
        <taxon>Toxocara</taxon>
    </lineage>
</organism>
<evidence type="ECO:0000256" key="2">
    <source>
        <dbReference type="ARBA" id="ARBA00023242"/>
    </source>
</evidence>
<dbReference type="GO" id="GO:0010468">
    <property type="term" value="P:regulation of gene expression"/>
    <property type="evidence" value="ECO:0007669"/>
    <property type="project" value="InterPro"/>
</dbReference>
<keyword evidence="5" id="KW-1185">Reference proteome</keyword>
<dbReference type="GO" id="GO:0032259">
    <property type="term" value="P:methylation"/>
    <property type="evidence" value="ECO:0007669"/>
    <property type="project" value="UniProtKB-KW"/>
</dbReference>
<dbReference type="STRING" id="6265.A0A0B2VXF6"/>
<dbReference type="Gene3D" id="3.30.40.10">
    <property type="entry name" value="Zinc/RING finger domain, C3HC4 (zinc finger)"/>
    <property type="match status" value="1"/>
</dbReference>
<dbReference type="GO" id="GO:0005634">
    <property type="term" value="C:nucleus"/>
    <property type="evidence" value="ECO:0007669"/>
    <property type="project" value="UniProtKB-SubCell"/>
</dbReference>
<name>A0A0B2VXF6_TOXCA</name>
<feature type="region of interest" description="Disordered" evidence="3">
    <location>
        <begin position="174"/>
        <end position="195"/>
    </location>
</feature>